<organism evidence="2 3">
    <name type="scientific">Phytohabitans houttuyneae</name>
    <dbReference type="NCBI Taxonomy" id="1076126"/>
    <lineage>
        <taxon>Bacteria</taxon>
        <taxon>Bacillati</taxon>
        <taxon>Actinomycetota</taxon>
        <taxon>Actinomycetes</taxon>
        <taxon>Micromonosporales</taxon>
        <taxon>Micromonosporaceae</taxon>
    </lineage>
</organism>
<reference evidence="2 3" key="1">
    <citation type="submission" date="2020-03" db="EMBL/GenBank/DDBJ databases">
        <title>Whole genome shotgun sequence of Phytohabitans houttuyneae NBRC 108639.</title>
        <authorList>
            <person name="Komaki H."/>
            <person name="Tamura T."/>
        </authorList>
    </citation>
    <scope>NUCLEOTIDE SEQUENCE [LARGE SCALE GENOMIC DNA]</scope>
    <source>
        <strain evidence="2 3">NBRC 108639</strain>
    </source>
</reference>
<dbReference type="AlphaFoldDB" id="A0A6V8KL79"/>
<name>A0A6V8KL79_9ACTN</name>
<gene>
    <name evidence="2" type="ORF">Phou_066970</name>
</gene>
<sequence length="286" mass="30639">MLRRALTGLLAAAALAGCGSAAPPAVEKEPAPLTPAQARELAEAEEILVARCMRGQGFEYHLVPADPALSEDRDFPYGIDDPAWAARHGLGWALRDLASRQAGEGNPNNRYTDGLPPDRRRAYTQALYGTGGTALAVTIPTGQQVTMPPDGCLASAQQELYGDLRRWFPVRAITGNLASAIRPKVHADPRFTAAARQWSGCMAERGHDFRDPVDLRERFTAGSGEGERRVAVAEAECVVATGLARTGHRLEAELGAPVRAKYAADIRAHREFQAAALPRAAELIGT</sequence>
<accession>A0A6V8KL79</accession>
<dbReference type="Proteomes" id="UP000482800">
    <property type="component" value="Unassembled WGS sequence"/>
</dbReference>
<protein>
    <recommendedName>
        <fullName evidence="4">Lipoprotein</fullName>
    </recommendedName>
</protein>
<keyword evidence="1" id="KW-0732">Signal</keyword>
<feature type="signal peptide" evidence="1">
    <location>
        <begin position="1"/>
        <end position="21"/>
    </location>
</feature>
<evidence type="ECO:0000313" key="3">
    <source>
        <dbReference type="Proteomes" id="UP000482800"/>
    </source>
</evidence>
<comment type="caution">
    <text evidence="2">The sequence shown here is derived from an EMBL/GenBank/DDBJ whole genome shotgun (WGS) entry which is preliminary data.</text>
</comment>
<proteinExistence type="predicted"/>
<reference evidence="2 3" key="2">
    <citation type="submission" date="2020-03" db="EMBL/GenBank/DDBJ databases">
        <authorList>
            <person name="Ichikawa N."/>
            <person name="Kimura A."/>
            <person name="Kitahashi Y."/>
            <person name="Uohara A."/>
        </authorList>
    </citation>
    <scope>NUCLEOTIDE SEQUENCE [LARGE SCALE GENOMIC DNA]</scope>
    <source>
        <strain evidence="2 3">NBRC 108639</strain>
    </source>
</reference>
<keyword evidence="3" id="KW-1185">Reference proteome</keyword>
<evidence type="ECO:0000313" key="2">
    <source>
        <dbReference type="EMBL" id="GFJ82517.1"/>
    </source>
</evidence>
<dbReference type="PROSITE" id="PS51257">
    <property type="entry name" value="PROKAR_LIPOPROTEIN"/>
    <property type="match status" value="1"/>
</dbReference>
<evidence type="ECO:0008006" key="4">
    <source>
        <dbReference type="Google" id="ProtNLM"/>
    </source>
</evidence>
<evidence type="ECO:0000256" key="1">
    <source>
        <dbReference type="SAM" id="SignalP"/>
    </source>
</evidence>
<dbReference type="EMBL" id="BLPF01000002">
    <property type="protein sequence ID" value="GFJ82517.1"/>
    <property type="molecule type" value="Genomic_DNA"/>
</dbReference>
<feature type="chain" id="PRO_5029010158" description="Lipoprotein" evidence="1">
    <location>
        <begin position="22"/>
        <end position="286"/>
    </location>
</feature>
<dbReference type="RefSeq" id="WP_173063155.1">
    <property type="nucleotide sequence ID" value="NZ_BAABGO010000010.1"/>
</dbReference>